<dbReference type="PANTHER" id="PTHR43022:SF1">
    <property type="entry name" value="PROTEIN SMF"/>
    <property type="match status" value="1"/>
</dbReference>
<feature type="domain" description="Smf/DprA SLOG" evidence="3">
    <location>
        <begin position="147"/>
        <end position="360"/>
    </location>
</feature>
<protein>
    <submittedName>
        <fullName evidence="4">DNA-processing protein DprA</fullName>
    </submittedName>
</protein>
<dbReference type="InterPro" id="IPR057666">
    <property type="entry name" value="DrpA_SLOG"/>
</dbReference>
<reference evidence="4" key="1">
    <citation type="submission" date="2022-06" db="EMBL/GenBank/DDBJ databases">
        <title>Rothia sp. isolated from sandalwood seedling.</title>
        <authorList>
            <person name="Tuikhar N."/>
            <person name="Kirdat K."/>
            <person name="Thorat V."/>
            <person name="Swetha P."/>
            <person name="Padma S."/>
            <person name="Sundararaj R."/>
            <person name="Yadav A."/>
        </authorList>
    </citation>
    <scope>NUCLEOTIDE SEQUENCE</scope>
    <source>
        <strain evidence="4">AR01</strain>
    </source>
</reference>
<dbReference type="NCBIfam" id="TIGR00732">
    <property type="entry name" value="dprA"/>
    <property type="match status" value="1"/>
</dbReference>
<dbReference type="InterPro" id="IPR003488">
    <property type="entry name" value="DprA"/>
</dbReference>
<evidence type="ECO:0000256" key="1">
    <source>
        <dbReference type="ARBA" id="ARBA00006525"/>
    </source>
</evidence>
<dbReference type="SUPFAM" id="SSF102405">
    <property type="entry name" value="MCP/YpsA-like"/>
    <property type="match status" value="1"/>
</dbReference>
<evidence type="ECO:0000313" key="4">
    <source>
        <dbReference type="EMBL" id="MCP3426338.1"/>
    </source>
</evidence>
<keyword evidence="5" id="KW-1185">Reference proteome</keyword>
<sequence length="460" mass="48584">MSTPSADCQPADRHSAAHRPTGHHSAATVASPTPPPEPAGPSVLTGPSEGLHAARSARLRLMERLEPQDSLGMVLIQALGPVRAEQIVAGETITEADVDAIGERAPQGLSLLDQPVLDRWLARWAARRHHRTPERLLESMDRIGAWFACPEDPDWPESLRGLGELAPIGLWGRGDRAGLSAPLEENVAFVGCRDSTSYGESVASHFAGDLAAEGYGVLSGAAFGIDAAAHRAALAASSGQTATVAYLACGIDRAYPQAHAELLQRIEDRGMILTEVAPGGSPMRHRFLQRNRLIAAMAAVTVVVEARLRSGALNTANHALQLDRTVAAVPGSVFSAQSGGCNRLLREGYVRAVATTQDLRDLLPGRQTSLDLGEALEAPADSPTAEPSLTEGQHRVKDALPVGRPVRADRLAGVAGLGIRELLTLLAQLEALGVAERKGAGWKLRRRPEGRPTPCPPAPG</sequence>
<dbReference type="RefSeq" id="WP_254166935.1">
    <property type="nucleotide sequence ID" value="NZ_JANAFB010000023.1"/>
</dbReference>
<dbReference type="Gene3D" id="3.40.50.450">
    <property type="match status" value="1"/>
</dbReference>
<feature type="region of interest" description="Disordered" evidence="2">
    <location>
        <begin position="1"/>
        <end position="51"/>
    </location>
</feature>
<dbReference type="PANTHER" id="PTHR43022">
    <property type="entry name" value="PROTEIN SMF"/>
    <property type="match status" value="1"/>
</dbReference>
<comment type="similarity">
    <text evidence="1">Belongs to the DprA/Smf family.</text>
</comment>
<feature type="region of interest" description="Disordered" evidence="2">
    <location>
        <begin position="440"/>
        <end position="460"/>
    </location>
</feature>
<proteinExistence type="inferred from homology"/>
<name>A0A9X2KIK3_9MICC</name>
<evidence type="ECO:0000256" key="2">
    <source>
        <dbReference type="SAM" id="MobiDB-lite"/>
    </source>
</evidence>
<gene>
    <name evidence="4" type="primary">dprA</name>
    <name evidence="4" type="ORF">NBM05_10080</name>
</gene>
<dbReference type="Proteomes" id="UP001139502">
    <property type="component" value="Unassembled WGS sequence"/>
</dbReference>
<feature type="compositionally biased region" description="Pro residues" evidence="2">
    <location>
        <begin position="451"/>
        <end position="460"/>
    </location>
</feature>
<feature type="region of interest" description="Disordered" evidence="2">
    <location>
        <begin position="378"/>
        <end position="401"/>
    </location>
</feature>
<dbReference type="EMBL" id="JANAFB010000023">
    <property type="protein sequence ID" value="MCP3426338.1"/>
    <property type="molecule type" value="Genomic_DNA"/>
</dbReference>
<dbReference type="AlphaFoldDB" id="A0A9X2KIK3"/>
<evidence type="ECO:0000259" key="3">
    <source>
        <dbReference type="Pfam" id="PF02481"/>
    </source>
</evidence>
<dbReference type="Pfam" id="PF02481">
    <property type="entry name" value="DNA_processg_A"/>
    <property type="match status" value="1"/>
</dbReference>
<comment type="caution">
    <text evidence="4">The sequence shown here is derived from an EMBL/GenBank/DDBJ whole genome shotgun (WGS) entry which is preliminary data.</text>
</comment>
<evidence type="ECO:0000313" key="5">
    <source>
        <dbReference type="Proteomes" id="UP001139502"/>
    </source>
</evidence>
<accession>A0A9X2KIK3</accession>
<organism evidence="4 5">
    <name type="scientific">Rothia santali</name>
    <dbReference type="NCBI Taxonomy" id="2949643"/>
    <lineage>
        <taxon>Bacteria</taxon>
        <taxon>Bacillati</taxon>
        <taxon>Actinomycetota</taxon>
        <taxon>Actinomycetes</taxon>
        <taxon>Micrococcales</taxon>
        <taxon>Micrococcaceae</taxon>
        <taxon>Rothia</taxon>
    </lineage>
</organism>
<dbReference type="GO" id="GO:0009294">
    <property type="term" value="P:DNA-mediated transformation"/>
    <property type="evidence" value="ECO:0007669"/>
    <property type="project" value="InterPro"/>
</dbReference>